<dbReference type="SUPFAM" id="SSF103473">
    <property type="entry name" value="MFS general substrate transporter"/>
    <property type="match status" value="1"/>
</dbReference>
<evidence type="ECO:0000256" key="4">
    <source>
        <dbReference type="ARBA" id="ARBA00023136"/>
    </source>
</evidence>
<dbReference type="GO" id="GO:0006820">
    <property type="term" value="P:monoatomic anion transport"/>
    <property type="evidence" value="ECO:0007669"/>
    <property type="project" value="TreeGrafter"/>
</dbReference>
<dbReference type="GO" id="GO:0022857">
    <property type="term" value="F:transmembrane transporter activity"/>
    <property type="evidence" value="ECO:0007669"/>
    <property type="project" value="InterPro"/>
</dbReference>
<name>A0A5E4M7U8_9HEMI</name>
<dbReference type="InterPro" id="IPR011701">
    <property type="entry name" value="MFS"/>
</dbReference>
<evidence type="ECO:0000313" key="7">
    <source>
        <dbReference type="Proteomes" id="UP000325440"/>
    </source>
</evidence>
<evidence type="ECO:0000256" key="3">
    <source>
        <dbReference type="ARBA" id="ARBA00022989"/>
    </source>
</evidence>
<dbReference type="PANTHER" id="PTHR11662">
    <property type="entry name" value="SOLUTE CARRIER FAMILY 17"/>
    <property type="match status" value="1"/>
</dbReference>
<evidence type="ECO:0000256" key="1">
    <source>
        <dbReference type="ARBA" id="ARBA00004141"/>
    </source>
</evidence>
<evidence type="ECO:0000313" key="6">
    <source>
        <dbReference type="EMBL" id="VVC28251.1"/>
    </source>
</evidence>
<feature type="transmembrane region" description="Helical" evidence="5">
    <location>
        <begin position="87"/>
        <end position="110"/>
    </location>
</feature>
<dbReference type="EMBL" id="CABPRJ010000479">
    <property type="protein sequence ID" value="VVC28251.1"/>
    <property type="molecule type" value="Genomic_DNA"/>
</dbReference>
<dbReference type="AlphaFoldDB" id="A0A5E4M7U8"/>
<sequence>MAGKIIPKSNRSLYSTFMFSGTIFGGFFGHIFSGLVIPLVSNDGSFFMLSVFGFIWTAMWTTMIHVTPYERTHDASNHSMMLFSTPWSTILQTPSFVSLLVACMGFGYLYSFVTTAIPIYFAKILGGDYIKNGISVSINWLICWLTAIFAGLLAASLTNVNDTSTKTIVRKVYAGIVLILSPMMLLGVMLADCNKSLVQNFLSMSVILLAFERASLRINALDLCPGESGLNMSMIRLK</sequence>
<dbReference type="OrthoDB" id="6609577at2759"/>
<feature type="transmembrane region" description="Helical" evidence="5">
    <location>
        <begin position="172"/>
        <end position="191"/>
    </location>
</feature>
<keyword evidence="3 5" id="KW-1133">Transmembrane helix</keyword>
<keyword evidence="7" id="KW-1185">Reference proteome</keyword>
<evidence type="ECO:0000256" key="2">
    <source>
        <dbReference type="ARBA" id="ARBA00022692"/>
    </source>
</evidence>
<dbReference type="GO" id="GO:0016020">
    <property type="term" value="C:membrane"/>
    <property type="evidence" value="ECO:0007669"/>
    <property type="project" value="UniProtKB-SubCell"/>
</dbReference>
<feature type="transmembrane region" description="Helical" evidence="5">
    <location>
        <begin position="12"/>
        <end position="40"/>
    </location>
</feature>
<reference evidence="6 7" key="1">
    <citation type="submission" date="2019-08" db="EMBL/GenBank/DDBJ databases">
        <authorList>
            <person name="Alioto T."/>
            <person name="Alioto T."/>
            <person name="Gomez Garrido J."/>
        </authorList>
    </citation>
    <scope>NUCLEOTIDE SEQUENCE [LARGE SCALE GENOMIC DNA]</scope>
</reference>
<dbReference type="Proteomes" id="UP000325440">
    <property type="component" value="Unassembled WGS sequence"/>
</dbReference>
<comment type="subcellular location">
    <subcellularLocation>
        <location evidence="1">Membrane</location>
        <topology evidence="1">Multi-pass membrane protein</topology>
    </subcellularLocation>
</comment>
<dbReference type="Gene3D" id="1.20.1250.20">
    <property type="entry name" value="MFS general substrate transporter like domains"/>
    <property type="match status" value="1"/>
</dbReference>
<dbReference type="InterPro" id="IPR036259">
    <property type="entry name" value="MFS_trans_sf"/>
</dbReference>
<organism evidence="6 7">
    <name type="scientific">Cinara cedri</name>
    <dbReference type="NCBI Taxonomy" id="506608"/>
    <lineage>
        <taxon>Eukaryota</taxon>
        <taxon>Metazoa</taxon>
        <taxon>Ecdysozoa</taxon>
        <taxon>Arthropoda</taxon>
        <taxon>Hexapoda</taxon>
        <taxon>Insecta</taxon>
        <taxon>Pterygota</taxon>
        <taxon>Neoptera</taxon>
        <taxon>Paraneoptera</taxon>
        <taxon>Hemiptera</taxon>
        <taxon>Sternorrhyncha</taxon>
        <taxon>Aphidomorpha</taxon>
        <taxon>Aphidoidea</taxon>
        <taxon>Aphididae</taxon>
        <taxon>Lachninae</taxon>
        <taxon>Cinara</taxon>
    </lineage>
</organism>
<feature type="transmembrane region" description="Helical" evidence="5">
    <location>
        <begin position="138"/>
        <end position="160"/>
    </location>
</feature>
<keyword evidence="4 5" id="KW-0472">Membrane</keyword>
<proteinExistence type="predicted"/>
<feature type="transmembrane region" description="Helical" evidence="5">
    <location>
        <begin position="46"/>
        <end position="66"/>
    </location>
</feature>
<accession>A0A5E4M7U8</accession>
<gene>
    <name evidence="6" type="ORF">CINCED_3A007086</name>
</gene>
<protein>
    <submittedName>
        <fullName evidence="6">Major facilitator superfamily,Major facilitator superfamily domain</fullName>
    </submittedName>
</protein>
<dbReference type="Pfam" id="PF07690">
    <property type="entry name" value="MFS_1"/>
    <property type="match status" value="1"/>
</dbReference>
<keyword evidence="2 5" id="KW-0812">Transmembrane</keyword>
<evidence type="ECO:0000256" key="5">
    <source>
        <dbReference type="SAM" id="Phobius"/>
    </source>
</evidence>
<dbReference type="InterPro" id="IPR050382">
    <property type="entry name" value="MFS_Na/Anion_cotransporter"/>
</dbReference>
<dbReference type="PANTHER" id="PTHR11662:SF399">
    <property type="entry name" value="FI19708P1-RELATED"/>
    <property type="match status" value="1"/>
</dbReference>